<evidence type="ECO:0000313" key="1">
    <source>
        <dbReference type="EMBL" id="RNM13289.1"/>
    </source>
</evidence>
<dbReference type="EMBL" id="RJSF01000041">
    <property type="protein sequence ID" value="RNM13289.1"/>
    <property type="molecule type" value="Genomic_DNA"/>
</dbReference>
<evidence type="ECO:0008006" key="3">
    <source>
        <dbReference type="Google" id="ProtNLM"/>
    </source>
</evidence>
<organism evidence="1 2">
    <name type="scientific">Nocardioides pocheonensis</name>
    <dbReference type="NCBI Taxonomy" id="661485"/>
    <lineage>
        <taxon>Bacteria</taxon>
        <taxon>Bacillati</taxon>
        <taxon>Actinomycetota</taxon>
        <taxon>Actinomycetes</taxon>
        <taxon>Propionibacteriales</taxon>
        <taxon>Nocardioidaceae</taxon>
        <taxon>Nocardioides</taxon>
    </lineage>
</organism>
<gene>
    <name evidence="1" type="ORF">EFL26_15870</name>
</gene>
<evidence type="ECO:0000313" key="2">
    <source>
        <dbReference type="Proteomes" id="UP000279994"/>
    </source>
</evidence>
<dbReference type="RefSeq" id="WP_123223891.1">
    <property type="nucleotide sequence ID" value="NZ_RJSF01000041.1"/>
</dbReference>
<protein>
    <recommendedName>
        <fullName evidence="3">LamG domain-containing protein</fullName>
    </recommendedName>
</protein>
<dbReference type="AlphaFoldDB" id="A0A3N0GLL6"/>
<name>A0A3N0GLL6_9ACTN</name>
<dbReference type="InterPro" id="IPR013320">
    <property type="entry name" value="ConA-like_dom_sf"/>
</dbReference>
<dbReference type="SUPFAM" id="SSF49899">
    <property type="entry name" value="Concanavalin A-like lectins/glucanases"/>
    <property type="match status" value="1"/>
</dbReference>
<dbReference type="Proteomes" id="UP000279994">
    <property type="component" value="Unassembled WGS sequence"/>
</dbReference>
<sequence length="603" mass="62823">MTGLPTVQVLLDDGTGTFPFDITSKVLIADGWRFSRGRQDWQGGVTSGDLSLTLNNADGRFTPGSTILATPSPIKVDQRIRIKETVNATTFTRFTGYVKSWPVAWPATVSSWSTVRLVATDAQARAERQVLKSVVDEEFGIDTPIAYYPVDDAAGTVLATDRSGNQHDPLALSGSGVLGDTSRGLTSAMLHSTGVLQASYGAAGVPAVGVCFAFSASPVTATVTIGAFGSSATDFIGTGFGIFQISSSGNLYNLVFYIAGNGANGIASSTTVADGNLHVAEVQYSGGTWTLYLDGSAVGSLAGSAPSPVALLRFVGDTFNTNATVAQVALFSTATGSARAASRAKAILTGFAGESGVARITRLAGYANLPVGTLDASLTNVAAAETAGRSPWDALQQAANAEVGVVYFDGSGNLTFHNRNRPAAKTAPDLTLSAAYITPDVQPVTDDQQMVNYVEGTAAGTGTTQVVRNTASEASHGRYPTSVEYLVQTDQEVTDRINWIVGNFAEPTTRYGTLTINLYAMTAPQAAAVLSAIEIDCWLQVTSMPSQNTGGTTADVVVEGYAEEVTASSWKLTCNVVSKSLTDCLILGDPVRGLLDAGNRLYI</sequence>
<keyword evidence="2" id="KW-1185">Reference proteome</keyword>
<proteinExistence type="predicted"/>
<dbReference type="OrthoDB" id="3445328at2"/>
<dbReference type="Gene3D" id="2.60.120.200">
    <property type="match status" value="1"/>
</dbReference>
<comment type="caution">
    <text evidence="1">The sequence shown here is derived from an EMBL/GenBank/DDBJ whole genome shotgun (WGS) entry which is preliminary data.</text>
</comment>
<accession>A0A3N0GLL6</accession>
<reference evidence="1 2" key="1">
    <citation type="submission" date="2018-11" db="EMBL/GenBank/DDBJ databases">
        <authorList>
            <person name="Li F."/>
        </authorList>
    </citation>
    <scope>NUCLEOTIDE SEQUENCE [LARGE SCALE GENOMIC DNA]</scope>
    <source>
        <strain evidence="1 2">Gsoil 818</strain>
    </source>
</reference>